<feature type="domain" description="FecR protein" evidence="2">
    <location>
        <begin position="110"/>
        <end position="203"/>
    </location>
</feature>
<dbReference type="Proteomes" id="UP000254208">
    <property type="component" value="Unassembled WGS sequence"/>
</dbReference>
<gene>
    <name evidence="4" type="ORF">NCTC11801_03352</name>
</gene>
<feature type="domain" description="FecR N-terminal" evidence="3">
    <location>
        <begin position="14"/>
        <end position="54"/>
    </location>
</feature>
<evidence type="ECO:0000313" key="4">
    <source>
        <dbReference type="EMBL" id="SUC32373.1"/>
    </source>
</evidence>
<dbReference type="Gene3D" id="2.60.120.1440">
    <property type="match status" value="1"/>
</dbReference>
<keyword evidence="1" id="KW-0812">Transmembrane</keyword>
<proteinExistence type="predicted"/>
<dbReference type="InterPro" id="IPR032623">
    <property type="entry name" value="FecR_N"/>
</dbReference>
<keyword evidence="1" id="KW-1133">Transmembrane helix</keyword>
<evidence type="ECO:0000256" key="1">
    <source>
        <dbReference type="SAM" id="Phobius"/>
    </source>
</evidence>
<evidence type="ECO:0000259" key="3">
    <source>
        <dbReference type="Pfam" id="PF16220"/>
    </source>
</evidence>
<evidence type="ECO:0000259" key="2">
    <source>
        <dbReference type="Pfam" id="PF04773"/>
    </source>
</evidence>
<dbReference type="EMBL" id="UGTZ01000001">
    <property type="protein sequence ID" value="SUC32373.1"/>
    <property type="molecule type" value="Genomic_DNA"/>
</dbReference>
<protein>
    <submittedName>
        <fullName evidence="4">Fec operon regulator FecR</fullName>
    </submittedName>
</protein>
<dbReference type="PANTHER" id="PTHR30273:SF2">
    <property type="entry name" value="PROTEIN FECR"/>
    <property type="match status" value="1"/>
</dbReference>
<reference evidence="4 5" key="1">
    <citation type="submission" date="2018-06" db="EMBL/GenBank/DDBJ databases">
        <authorList>
            <consortium name="Pathogen Informatics"/>
            <person name="Doyle S."/>
        </authorList>
    </citation>
    <scope>NUCLEOTIDE SEQUENCE [LARGE SCALE GENOMIC DNA]</scope>
    <source>
        <strain evidence="4 5">NCTC11801</strain>
    </source>
</reference>
<dbReference type="Pfam" id="PF04773">
    <property type="entry name" value="FecR"/>
    <property type="match status" value="1"/>
</dbReference>
<keyword evidence="1" id="KW-0472">Membrane</keyword>
<dbReference type="GO" id="GO:0016989">
    <property type="term" value="F:sigma factor antagonist activity"/>
    <property type="evidence" value="ECO:0007669"/>
    <property type="project" value="TreeGrafter"/>
</dbReference>
<dbReference type="GeneID" id="93674041"/>
<dbReference type="Pfam" id="PF16220">
    <property type="entry name" value="DUF4880"/>
    <property type="match status" value="1"/>
</dbReference>
<name>A0A379FVF8_PRORE</name>
<dbReference type="Gene3D" id="3.55.50.30">
    <property type="match status" value="1"/>
</dbReference>
<dbReference type="AlphaFoldDB" id="A0A379FVF8"/>
<dbReference type="InterPro" id="IPR012373">
    <property type="entry name" value="Ferrdict_sens_TM"/>
</dbReference>
<dbReference type="PIRSF" id="PIRSF018266">
    <property type="entry name" value="FecR"/>
    <property type="match status" value="1"/>
</dbReference>
<dbReference type="PANTHER" id="PTHR30273">
    <property type="entry name" value="PERIPLASMIC SIGNAL SENSOR AND SIGMA FACTOR ACTIVATOR FECR-RELATED"/>
    <property type="match status" value="1"/>
</dbReference>
<dbReference type="RefSeq" id="WP_198641793.1">
    <property type="nucleotide sequence ID" value="NZ_CP077317.1"/>
</dbReference>
<evidence type="ECO:0000313" key="5">
    <source>
        <dbReference type="Proteomes" id="UP000254208"/>
    </source>
</evidence>
<sequence>MKPSDSPSEIENKAAMWVVKTTQRELTSQENEDFQSWLNASELHKSTYYRARQLWALTANKPRQQTVDNQQGMNKKRRPRYIGLSIAAVVLVSVLSMSIWYFQYTQPVDYYAKTGEIQHITLPDGSRVDLDSGAQLQLAFSPQYRQVNLLRGRAYFTVAPKTDTEPRPFQVMAKNGITQALGTEFSVDNENSKVAVSVYQHSVKVSLLSGQEMVIPAGNFTQYQSDITPMTSMVNSHSTVWREGQIIFQQQTFPEVIAEINRYRDKQIILLTEERVGHISGVLQINTLDSGLTHLVSSYGLSVYETPFFTLIY</sequence>
<feature type="transmembrane region" description="Helical" evidence="1">
    <location>
        <begin position="81"/>
        <end position="102"/>
    </location>
</feature>
<dbReference type="InterPro" id="IPR006860">
    <property type="entry name" value="FecR"/>
</dbReference>
<accession>A0A379FVF8</accession>
<organism evidence="4 5">
    <name type="scientific">Providencia rettgeri</name>
    <dbReference type="NCBI Taxonomy" id="587"/>
    <lineage>
        <taxon>Bacteria</taxon>
        <taxon>Pseudomonadati</taxon>
        <taxon>Pseudomonadota</taxon>
        <taxon>Gammaproteobacteria</taxon>
        <taxon>Enterobacterales</taxon>
        <taxon>Morganellaceae</taxon>
        <taxon>Providencia</taxon>
    </lineage>
</organism>